<keyword evidence="1" id="KW-0805">Transcription regulation</keyword>
<dbReference type="GO" id="GO:0000977">
    <property type="term" value="F:RNA polymerase II transcription regulatory region sequence-specific DNA binding"/>
    <property type="evidence" value="ECO:0007669"/>
    <property type="project" value="TreeGrafter"/>
</dbReference>
<evidence type="ECO:0000256" key="3">
    <source>
        <dbReference type="ARBA" id="ARBA00023242"/>
    </source>
</evidence>
<sequence>MNVYKWYVGPTLSACRGCCLFCWIRSEKWTLKQAAILSHSHPFLPIQVIHCSGYLKVRSVLVNGFAYRQNLGLIGFAYALPSPNTNSTEVRLSSDMFMFRASLDMKLIFLEGR</sequence>
<name>A0A448XT62_9PLAT</name>
<evidence type="ECO:0000313" key="5">
    <source>
        <dbReference type="Proteomes" id="UP000784294"/>
    </source>
</evidence>
<dbReference type="Proteomes" id="UP000784294">
    <property type="component" value="Unassembled WGS sequence"/>
</dbReference>
<dbReference type="AlphaFoldDB" id="A0A448XT62"/>
<keyword evidence="2" id="KW-0804">Transcription</keyword>
<keyword evidence="3" id="KW-0539">Nucleus</keyword>
<dbReference type="GO" id="GO:0000981">
    <property type="term" value="F:DNA-binding transcription factor activity, RNA polymerase II-specific"/>
    <property type="evidence" value="ECO:0007669"/>
    <property type="project" value="TreeGrafter"/>
</dbReference>
<reference evidence="4" key="1">
    <citation type="submission" date="2018-11" db="EMBL/GenBank/DDBJ databases">
        <authorList>
            <consortium name="Pathogen Informatics"/>
        </authorList>
    </citation>
    <scope>NUCLEOTIDE SEQUENCE</scope>
</reference>
<dbReference type="OrthoDB" id="6021714at2759"/>
<gene>
    <name evidence="4" type="ORF">PXEA_LOCUS37796</name>
</gene>
<accession>A0A448XT62</accession>
<evidence type="ECO:0000313" key="4">
    <source>
        <dbReference type="EMBL" id="VEL44356.1"/>
    </source>
</evidence>
<organism evidence="4 5">
    <name type="scientific">Protopolystoma xenopodis</name>
    <dbReference type="NCBI Taxonomy" id="117903"/>
    <lineage>
        <taxon>Eukaryota</taxon>
        <taxon>Metazoa</taxon>
        <taxon>Spiralia</taxon>
        <taxon>Lophotrochozoa</taxon>
        <taxon>Platyhelminthes</taxon>
        <taxon>Monogenea</taxon>
        <taxon>Polyopisthocotylea</taxon>
        <taxon>Polystomatidea</taxon>
        <taxon>Polystomatidae</taxon>
        <taxon>Protopolystoma</taxon>
    </lineage>
</organism>
<evidence type="ECO:0000256" key="2">
    <source>
        <dbReference type="ARBA" id="ARBA00023163"/>
    </source>
</evidence>
<dbReference type="EMBL" id="CAAALY010296162">
    <property type="protein sequence ID" value="VEL44356.1"/>
    <property type="molecule type" value="Genomic_DNA"/>
</dbReference>
<dbReference type="PANTHER" id="PTHR23043:SF36">
    <property type="entry name" value="PROTEIN SINGLE-MINDED"/>
    <property type="match status" value="1"/>
</dbReference>
<evidence type="ECO:0000256" key="1">
    <source>
        <dbReference type="ARBA" id="ARBA00023015"/>
    </source>
</evidence>
<comment type="caution">
    <text evidence="4">The sequence shown here is derived from an EMBL/GenBank/DDBJ whole genome shotgun (WGS) entry which is preliminary data.</text>
</comment>
<proteinExistence type="predicted"/>
<protein>
    <submittedName>
        <fullName evidence="4">Uncharacterized protein</fullName>
    </submittedName>
</protein>
<keyword evidence="5" id="KW-1185">Reference proteome</keyword>
<dbReference type="PANTHER" id="PTHR23043">
    <property type="entry name" value="HYPOXIA-INDUCIBLE FACTOR 1 ALPHA"/>
    <property type="match status" value="1"/>
</dbReference>